<protein>
    <submittedName>
        <fullName evidence="2">Uncharacterized protein</fullName>
    </submittedName>
</protein>
<accession>A0ABD2PYI5</accession>
<organism evidence="2 3">
    <name type="scientific">Cichlidogyrus casuarinus</name>
    <dbReference type="NCBI Taxonomy" id="1844966"/>
    <lineage>
        <taxon>Eukaryota</taxon>
        <taxon>Metazoa</taxon>
        <taxon>Spiralia</taxon>
        <taxon>Lophotrochozoa</taxon>
        <taxon>Platyhelminthes</taxon>
        <taxon>Monogenea</taxon>
        <taxon>Monopisthocotylea</taxon>
        <taxon>Dactylogyridea</taxon>
        <taxon>Ancyrocephalidae</taxon>
        <taxon>Cichlidogyrus</taxon>
    </lineage>
</organism>
<dbReference type="EMBL" id="JBJKFK010001679">
    <property type="protein sequence ID" value="KAL3312485.1"/>
    <property type="molecule type" value="Genomic_DNA"/>
</dbReference>
<sequence length="229" mass="23687">MQGTCPPMPVSSWEIPSPNTLTNFDDMWSNNAINTRKPWPDAADSSNWNNNANIFGAAPVSASDAMGVWGQAPLVSPASSMSGIGRTNSGPNRGSNPWSDNAKELSGPGSMIENVRDAPASSVGATPAPGSNLSKRSSRVGPSLSDLNAMLNTLNNNNAAFTGNGTNSELEEVAKALINVNDAWGQRSVDQSQPWDTSSIPVANDDALTSSPTAGSNSALGAGIINRAF</sequence>
<dbReference type="Proteomes" id="UP001626550">
    <property type="component" value="Unassembled WGS sequence"/>
</dbReference>
<evidence type="ECO:0000313" key="3">
    <source>
        <dbReference type="Proteomes" id="UP001626550"/>
    </source>
</evidence>
<feature type="compositionally biased region" description="Polar residues" evidence="1">
    <location>
        <begin position="77"/>
        <end position="99"/>
    </location>
</feature>
<name>A0ABD2PYI5_9PLAT</name>
<proteinExistence type="predicted"/>
<evidence type="ECO:0000256" key="1">
    <source>
        <dbReference type="SAM" id="MobiDB-lite"/>
    </source>
</evidence>
<dbReference type="AlphaFoldDB" id="A0ABD2PYI5"/>
<evidence type="ECO:0000313" key="2">
    <source>
        <dbReference type="EMBL" id="KAL3312485.1"/>
    </source>
</evidence>
<keyword evidence="3" id="KW-1185">Reference proteome</keyword>
<feature type="region of interest" description="Disordered" evidence="1">
    <location>
        <begin position="76"/>
        <end position="141"/>
    </location>
</feature>
<comment type="caution">
    <text evidence="2">The sequence shown here is derived from an EMBL/GenBank/DDBJ whole genome shotgun (WGS) entry which is preliminary data.</text>
</comment>
<reference evidence="2 3" key="1">
    <citation type="submission" date="2024-11" db="EMBL/GenBank/DDBJ databases">
        <title>Adaptive evolution of stress response genes in parasites aligns with host niche diversity.</title>
        <authorList>
            <person name="Hahn C."/>
            <person name="Resl P."/>
        </authorList>
    </citation>
    <scope>NUCLEOTIDE SEQUENCE [LARGE SCALE GENOMIC DNA]</scope>
    <source>
        <strain evidence="2">EGGRZ-B1_66</strain>
        <tissue evidence="2">Body</tissue>
    </source>
</reference>
<gene>
    <name evidence="2" type="ORF">Ciccas_008922</name>
</gene>